<evidence type="ECO:0000313" key="2">
    <source>
        <dbReference type="Proteomes" id="UP000807504"/>
    </source>
</evidence>
<reference evidence="1" key="1">
    <citation type="journal article" date="2020" name="bioRxiv">
        <title>Chromosome-level reference genome of the European wasp spider Argiope bruennichi: a resource for studies on range expansion and evolutionary adaptation.</title>
        <authorList>
            <person name="Sheffer M.M."/>
            <person name="Hoppe A."/>
            <person name="Krehenwinkel H."/>
            <person name="Uhl G."/>
            <person name="Kuss A.W."/>
            <person name="Jensen L."/>
            <person name="Jensen C."/>
            <person name="Gillespie R.G."/>
            <person name="Hoff K.J."/>
            <person name="Prost S."/>
        </authorList>
    </citation>
    <scope>NUCLEOTIDE SEQUENCE</scope>
</reference>
<gene>
    <name evidence="1" type="ORF">HNY73_017348</name>
</gene>
<name>A0A8T0ELR5_ARGBR</name>
<sequence>MSTHAERAVSVPEHGHLVRSMHRHLSPETYIKYNVKKETRKIVGCIPSVLCPLPHTNTSANLPSETYKNTMIKNKGSTRGEIFRPMPTRKCPFSRARTPLRSSYSRHLSPETYIKYNVKKKKQEKLSDVFPACCALYHTRTPLPIYHLNIQIYQ</sequence>
<dbReference type="EMBL" id="JABXBU010002227">
    <property type="protein sequence ID" value="KAF8774837.1"/>
    <property type="molecule type" value="Genomic_DNA"/>
</dbReference>
<dbReference type="Proteomes" id="UP000807504">
    <property type="component" value="Unassembled WGS sequence"/>
</dbReference>
<accession>A0A8T0ELR5</accession>
<evidence type="ECO:0000313" key="1">
    <source>
        <dbReference type="EMBL" id="KAF8774837.1"/>
    </source>
</evidence>
<comment type="caution">
    <text evidence="1">The sequence shown here is derived from an EMBL/GenBank/DDBJ whole genome shotgun (WGS) entry which is preliminary data.</text>
</comment>
<protein>
    <submittedName>
        <fullName evidence="1">Uncharacterized protein</fullName>
    </submittedName>
</protein>
<proteinExistence type="predicted"/>
<keyword evidence="2" id="KW-1185">Reference proteome</keyword>
<organism evidence="1 2">
    <name type="scientific">Argiope bruennichi</name>
    <name type="common">Wasp spider</name>
    <name type="synonym">Aranea bruennichi</name>
    <dbReference type="NCBI Taxonomy" id="94029"/>
    <lineage>
        <taxon>Eukaryota</taxon>
        <taxon>Metazoa</taxon>
        <taxon>Ecdysozoa</taxon>
        <taxon>Arthropoda</taxon>
        <taxon>Chelicerata</taxon>
        <taxon>Arachnida</taxon>
        <taxon>Araneae</taxon>
        <taxon>Araneomorphae</taxon>
        <taxon>Entelegynae</taxon>
        <taxon>Araneoidea</taxon>
        <taxon>Araneidae</taxon>
        <taxon>Argiope</taxon>
    </lineage>
</organism>
<reference evidence="1" key="2">
    <citation type="submission" date="2020-06" db="EMBL/GenBank/DDBJ databases">
        <authorList>
            <person name="Sheffer M."/>
        </authorList>
    </citation>
    <scope>NUCLEOTIDE SEQUENCE</scope>
</reference>
<dbReference type="AlphaFoldDB" id="A0A8T0ELR5"/>